<protein>
    <submittedName>
        <fullName evidence="3">MADF domain-containing protein</fullName>
    </submittedName>
</protein>
<organism evidence="2 3">
    <name type="scientific">Romanomermis culicivorax</name>
    <name type="common">Nematode worm</name>
    <dbReference type="NCBI Taxonomy" id="13658"/>
    <lineage>
        <taxon>Eukaryota</taxon>
        <taxon>Metazoa</taxon>
        <taxon>Ecdysozoa</taxon>
        <taxon>Nematoda</taxon>
        <taxon>Enoplea</taxon>
        <taxon>Dorylaimia</taxon>
        <taxon>Mermithida</taxon>
        <taxon>Mermithoidea</taxon>
        <taxon>Mermithidae</taxon>
        <taxon>Romanomermis</taxon>
    </lineage>
</organism>
<evidence type="ECO:0000313" key="3">
    <source>
        <dbReference type="WBParaSite" id="nRc.2.0.1.t20525-RA"/>
    </source>
</evidence>
<proteinExistence type="predicted"/>
<sequence length="128" mass="14680">MNNDFVDEDIEDQNYEDQPLVKATMSLFPESPDSPKVPILRKSLFPESPDSPIFDNSKTEMLIKEVKQCPCLWDKGSHEYKNGKLREVEWIGISRSLESTACQFELRLLYLSSYYCCKLMFGTSGPVA</sequence>
<name>A0A915J297_ROMCU</name>
<keyword evidence="2" id="KW-1185">Reference proteome</keyword>
<dbReference type="InterPro" id="IPR006578">
    <property type="entry name" value="MADF-dom"/>
</dbReference>
<dbReference type="Proteomes" id="UP000887565">
    <property type="component" value="Unplaced"/>
</dbReference>
<evidence type="ECO:0000259" key="1">
    <source>
        <dbReference type="PROSITE" id="PS51029"/>
    </source>
</evidence>
<dbReference type="Pfam" id="PF10545">
    <property type="entry name" value="MADF_DNA_bdg"/>
    <property type="match status" value="1"/>
</dbReference>
<dbReference type="WBParaSite" id="nRc.2.0.1.t20525-RA">
    <property type="protein sequence ID" value="nRc.2.0.1.t20525-RA"/>
    <property type="gene ID" value="nRc.2.0.1.g20525"/>
</dbReference>
<reference evidence="3" key="1">
    <citation type="submission" date="2022-11" db="UniProtKB">
        <authorList>
            <consortium name="WormBaseParasite"/>
        </authorList>
    </citation>
    <scope>IDENTIFICATION</scope>
</reference>
<feature type="domain" description="MADF" evidence="1">
    <location>
        <begin position="61"/>
        <end position="128"/>
    </location>
</feature>
<dbReference type="PROSITE" id="PS51029">
    <property type="entry name" value="MADF"/>
    <property type="match status" value="1"/>
</dbReference>
<evidence type="ECO:0000313" key="2">
    <source>
        <dbReference type="Proteomes" id="UP000887565"/>
    </source>
</evidence>
<dbReference type="AlphaFoldDB" id="A0A915J297"/>
<accession>A0A915J297</accession>